<reference evidence="2" key="1">
    <citation type="submission" date="2021-01" db="EMBL/GenBank/DDBJ databases">
        <title>Whole genome shotgun sequence of Planosporangium mesophilum NBRC 109066.</title>
        <authorList>
            <person name="Komaki H."/>
            <person name="Tamura T."/>
        </authorList>
    </citation>
    <scope>NUCLEOTIDE SEQUENCE</scope>
    <source>
        <strain evidence="2">NBRC 109066</strain>
    </source>
</reference>
<sequence>MTTTTAGLYRPLAGYAETLHATAGWSHHVASPLGAWLVLALCAPASSGTTRDELTRVLGTDADTAAAAAADLLGNRHPLVMAAAGLWYREGGGTQALADWLARLPDQVETGDLPSQAQLDAWADRNTDGLIDRFPLKLRPETVLVLATALATRVSWQRPFDVVPATALGPASAWAGQVDRVLHTPDGPGHTQYIATSSRAGDVAVHTAHARGGLLVTSVAATPEVPTPDVLAAAYELAHAAATGGSVARHSLFELPLGDTPLWTLTERTAPVKAPDGREERCTAVLPAWSARSQHQLEHDELGFPAAARTLAEVLGLPAYGYEARQSAVARYSREGFEAAAVTGMMELTSFTPPREGVVRTAELRFGHPYAVVAVAVDEDRLGGAPGPWHGLPVFSAWVAEVEDAEEDDPR</sequence>
<dbReference type="SUPFAM" id="SSF56574">
    <property type="entry name" value="Serpins"/>
    <property type="match status" value="1"/>
</dbReference>
<dbReference type="AlphaFoldDB" id="A0A8J3X244"/>
<accession>A0A8J3X244</accession>
<gene>
    <name evidence="2" type="ORF">Pme01_46820</name>
</gene>
<name>A0A8J3X244_9ACTN</name>
<protein>
    <recommendedName>
        <fullName evidence="1">Serpin domain-containing protein</fullName>
    </recommendedName>
</protein>
<evidence type="ECO:0000313" key="2">
    <source>
        <dbReference type="EMBL" id="GII25085.1"/>
    </source>
</evidence>
<dbReference type="Pfam" id="PF00079">
    <property type="entry name" value="Serpin"/>
    <property type="match status" value="1"/>
</dbReference>
<dbReference type="Gene3D" id="3.30.497.10">
    <property type="entry name" value="Antithrombin, subunit I, domain 2"/>
    <property type="match status" value="1"/>
</dbReference>
<dbReference type="EMBL" id="BOON01000045">
    <property type="protein sequence ID" value="GII25085.1"/>
    <property type="molecule type" value="Genomic_DNA"/>
</dbReference>
<proteinExistence type="predicted"/>
<dbReference type="RefSeq" id="WP_168117330.1">
    <property type="nucleotide sequence ID" value="NZ_BOON01000045.1"/>
</dbReference>
<evidence type="ECO:0000313" key="3">
    <source>
        <dbReference type="Proteomes" id="UP000599074"/>
    </source>
</evidence>
<keyword evidence="3" id="KW-1185">Reference proteome</keyword>
<evidence type="ECO:0000259" key="1">
    <source>
        <dbReference type="Pfam" id="PF00079"/>
    </source>
</evidence>
<dbReference type="InterPro" id="IPR036186">
    <property type="entry name" value="Serpin_sf"/>
</dbReference>
<organism evidence="2 3">
    <name type="scientific">Planosporangium mesophilum</name>
    <dbReference type="NCBI Taxonomy" id="689768"/>
    <lineage>
        <taxon>Bacteria</taxon>
        <taxon>Bacillati</taxon>
        <taxon>Actinomycetota</taxon>
        <taxon>Actinomycetes</taxon>
        <taxon>Micromonosporales</taxon>
        <taxon>Micromonosporaceae</taxon>
        <taxon>Planosporangium</taxon>
    </lineage>
</organism>
<comment type="caution">
    <text evidence="2">The sequence shown here is derived from an EMBL/GenBank/DDBJ whole genome shotgun (WGS) entry which is preliminary data.</text>
</comment>
<dbReference type="Proteomes" id="UP000599074">
    <property type="component" value="Unassembled WGS sequence"/>
</dbReference>
<dbReference type="InterPro" id="IPR042178">
    <property type="entry name" value="Serpin_sf_1"/>
</dbReference>
<dbReference type="InterPro" id="IPR023796">
    <property type="entry name" value="Serpin_dom"/>
</dbReference>
<feature type="domain" description="Serpin" evidence="1">
    <location>
        <begin position="28"/>
        <end position="161"/>
    </location>
</feature>